<reference evidence="3" key="1">
    <citation type="journal article" date="2015" name="Proc. Natl. Acad. Sci. U.S.A.">
        <title>Genome sequencing of adzuki bean (Vigna angularis) provides insight into high starch and low fat accumulation and domestication.</title>
        <authorList>
            <person name="Yang K."/>
            <person name="Tian Z."/>
            <person name="Chen C."/>
            <person name="Luo L."/>
            <person name="Zhao B."/>
            <person name="Wang Z."/>
            <person name="Yu L."/>
            <person name="Li Y."/>
            <person name="Sun Y."/>
            <person name="Li W."/>
            <person name="Chen Y."/>
            <person name="Li Y."/>
            <person name="Zhang Y."/>
            <person name="Ai D."/>
            <person name="Zhao J."/>
            <person name="Shang C."/>
            <person name="Ma Y."/>
            <person name="Wu B."/>
            <person name="Wang M."/>
            <person name="Gao L."/>
            <person name="Sun D."/>
            <person name="Zhang P."/>
            <person name="Guo F."/>
            <person name="Wang W."/>
            <person name="Li Y."/>
            <person name="Wang J."/>
            <person name="Varshney R.K."/>
            <person name="Wang J."/>
            <person name="Ling H.Q."/>
            <person name="Wan P."/>
        </authorList>
    </citation>
    <scope>NUCLEOTIDE SEQUENCE</scope>
    <source>
        <strain evidence="3">cv. Jingnong 6</strain>
    </source>
</reference>
<protein>
    <submittedName>
        <fullName evidence="2">Uncharacterized protein</fullName>
    </submittedName>
</protein>
<accession>A0A0L9U4I8</accession>
<name>A0A0L9U4I8_PHAAN</name>
<organism evidence="2 3">
    <name type="scientific">Phaseolus angularis</name>
    <name type="common">Azuki bean</name>
    <name type="synonym">Vigna angularis</name>
    <dbReference type="NCBI Taxonomy" id="3914"/>
    <lineage>
        <taxon>Eukaryota</taxon>
        <taxon>Viridiplantae</taxon>
        <taxon>Streptophyta</taxon>
        <taxon>Embryophyta</taxon>
        <taxon>Tracheophyta</taxon>
        <taxon>Spermatophyta</taxon>
        <taxon>Magnoliopsida</taxon>
        <taxon>eudicotyledons</taxon>
        <taxon>Gunneridae</taxon>
        <taxon>Pentapetalae</taxon>
        <taxon>rosids</taxon>
        <taxon>fabids</taxon>
        <taxon>Fabales</taxon>
        <taxon>Fabaceae</taxon>
        <taxon>Papilionoideae</taxon>
        <taxon>50 kb inversion clade</taxon>
        <taxon>NPAAA clade</taxon>
        <taxon>indigoferoid/millettioid clade</taxon>
        <taxon>Phaseoleae</taxon>
        <taxon>Vigna</taxon>
    </lineage>
</organism>
<dbReference type="AlphaFoldDB" id="A0A0L9U4I8"/>
<proteinExistence type="predicted"/>
<sequence>MFELLNQKSTMQGKVPSSLPLHSLPRCLCRLSSPAEQSLHRTSRRARPSAQFKASPATPIATGTIVGRDVDFSLLSFPPRAREALSFLRQSPPERAHKPG</sequence>
<evidence type="ECO:0000313" key="2">
    <source>
        <dbReference type="EMBL" id="KOM37738.1"/>
    </source>
</evidence>
<feature type="region of interest" description="Disordered" evidence="1">
    <location>
        <begin position="34"/>
        <end position="56"/>
    </location>
</feature>
<evidence type="ECO:0000256" key="1">
    <source>
        <dbReference type="SAM" id="MobiDB-lite"/>
    </source>
</evidence>
<dbReference type="EMBL" id="CM003373">
    <property type="protein sequence ID" value="KOM37738.1"/>
    <property type="molecule type" value="Genomic_DNA"/>
</dbReference>
<dbReference type="Gramene" id="KOM37738">
    <property type="protein sequence ID" value="KOM37738"/>
    <property type="gene ID" value="LR48_Vigan03g112000"/>
</dbReference>
<dbReference type="Proteomes" id="UP000053144">
    <property type="component" value="Chromosome 3"/>
</dbReference>
<evidence type="ECO:0000313" key="3">
    <source>
        <dbReference type="Proteomes" id="UP000053144"/>
    </source>
</evidence>
<gene>
    <name evidence="2" type="ORF">LR48_Vigan03g112000</name>
</gene>